<dbReference type="PROSITE" id="PS51257">
    <property type="entry name" value="PROKAR_LIPOPROTEIN"/>
    <property type="match status" value="1"/>
</dbReference>
<dbReference type="OrthoDB" id="377934at2157"/>
<keyword evidence="2" id="KW-1185">Reference proteome</keyword>
<accession>A0A1H1HXD8</accession>
<dbReference type="Proteomes" id="UP000198848">
    <property type="component" value="Unassembled WGS sequence"/>
</dbReference>
<name>A0A1H1HXD8_NATTX</name>
<sequence length="164" mass="18138">MSPPTRRTVLASCATSSLVTGGCVGSGSERQGTITLCDVSIHNRHEEPIEVEIRVREDETIVAETAGEIEPADEEVRDGTETAVFDGVTIPNGELPDEPGEYHVRMRIAGKEWREMRTRDIGPRIETDHVTIDGRIERQQRGETEREPHLVLGTVLHSDGCPDE</sequence>
<evidence type="ECO:0000313" key="2">
    <source>
        <dbReference type="Proteomes" id="UP000198848"/>
    </source>
</evidence>
<protein>
    <submittedName>
        <fullName evidence="1">Uncharacterized protein</fullName>
    </submittedName>
</protein>
<reference evidence="2" key="1">
    <citation type="submission" date="2016-10" db="EMBL/GenBank/DDBJ databases">
        <authorList>
            <person name="Varghese N."/>
            <person name="Submissions S."/>
        </authorList>
    </citation>
    <scope>NUCLEOTIDE SEQUENCE [LARGE SCALE GENOMIC DNA]</scope>
    <source>
        <strain evidence="2">DSM 24767</strain>
    </source>
</reference>
<dbReference type="AlphaFoldDB" id="A0A1H1HXD8"/>
<gene>
    <name evidence="1" type="ORF">SAMN04489842_3118</name>
</gene>
<dbReference type="EMBL" id="FNLC01000003">
    <property type="protein sequence ID" value="SDR29949.1"/>
    <property type="molecule type" value="Genomic_DNA"/>
</dbReference>
<proteinExistence type="predicted"/>
<evidence type="ECO:0000313" key="1">
    <source>
        <dbReference type="EMBL" id="SDR29949.1"/>
    </source>
</evidence>
<organism evidence="1 2">
    <name type="scientific">Natronobacterium texcoconense</name>
    <dbReference type="NCBI Taxonomy" id="1095778"/>
    <lineage>
        <taxon>Archaea</taxon>
        <taxon>Methanobacteriati</taxon>
        <taxon>Methanobacteriota</taxon>
        <taxon>Stenosarchaea group</taxon>
        <taxon>Halobacteria</taxon>
        <taxon>Halobacteriales</taxon>
        <taxon>Natrialbaceae</taxon>
        <taxon>Natronobacterium</taxon>
    </lineage>
</organism>
<dbReference type="RefSeq" id="WP_090383690.1">
    <property type="nucleotide sequence ID" value="NZ_FNLC01000003.1"/>
</dbReference>